<sequence>MGTLEEFKAFADQNAIPVSVIPWKNLRILEVEEQEIDSYSIIVKLEFSEKGLTRFLIEELTFISNSNVPFDFLQNITGDAKGFALEGRSTLVYNSIHQTIDPQKRTPEIIFFKVGEVVRELIPFLNLAKAHYEEYKIQKEREEQVRQQQKERERAKRLEAFDDKNRTKPQAFSRNVSTAKVANEVIKKNESAGKGLEKIPKAVVVNEYNFADIFNQPKPADFYEYTAITSIKEQGFYQIDFLYFYDKVCKYNEETGNYLKFSIDLKAKTCKDFFDALFVFQSQFFRTINLYFSSKAQSKAKNRLKIKTNGQLSDEYESIDVSSYLDALN</sequence>
<keyword evidence="1" id="KW-0175">Coiled coil</keyword>
<accession>A0AAU9JSN3</accession>
<reference evidence="2" key="1">
    <citation type="submission" date="2021-09" db="EMBL/GenBank/DDBJ databases">
        <authorList>
            <consortium name="AG Swart"/>
            <person name="Singh M."/>
            <person name="Singh A."/>
            <person name="Seah K."/>
            <person name="Emmerich C."/>
        </authorList>
    </citation>
    <scope>NUCLEOTIDE SEQUENCE</scope>
    <source>
        <strain evidence="2">ATCC30299</strain>
    </source>
</reference>
<protein>
    <submittedName>
        <fullName evidence="2">Uncharacterized protein</fullName>
    </submittedName>
</protein>
<name>A0AAU9JSN3_9CILI</name>
<dbReference type="AlphaFoldDB" id="A0AAU9JSN3"/>
<evidence type="ECO:0000313" key="2">
    <source>
        <dbReference type="EMBL" id="CAG9329355.1"/>
    </source>
</evidence>
<dbReference type="Proteomes" id="UP001162131">
    <property type="component" value="Unassembled WGS sequence"/>
</dbReference>
<keyword evidence="3" id="KW-1185">Reference proteome</keyword>
<proteinExistence type="predicted"/>
<evidence type="ECO:0000256" key="1">
    <source>
        <dbReference type="SAM" id="Coils"/>
    </source>
</evidence>
<dbReference type="EMBL" id="CAJZBQ010000047">
    <property type="protein sequence ID" value="CAG9329355.1"/>
    <property type="molecule type" value="Genomic_DNA"/>
</dbReference>
<evidence type="ECO:0000313" key="3">
    <source>
        <dbReference type="Proteomes" id="UP001162131"/>
    </source>
</evidence>
<organism evidence="2 3">
    <name type="scientific">Blepharisma stoltei</name>
    <dbReference type="NCBI Taxonomy" id="1481888"/>
    <lineage>
        <taxon>Eukaryota</taxon>
        <taxon>Sar</taxon>
        <taxon>Alveolata</taxon>
        <taxon>Ciliophora</taxon>
        <taxon>Postciliodesmatophora</taxon>
        <taxon>Heterotrichea</taxon>
        <taxon>Heterotrichida</taxon>
        <taxon>Blepharismidae</taxon>
        <taxon>Blepharisma</taxon>
    </lineage>
</organism>
<comment type="caution">
    <text evidence="2">The sequence shown here is derived from an EMBL/GenBank/DDBJ whole genome shotgun (WGS) entry which is preliminary data.</text>
</comment>
<gene>
    <name evidence="2" type="ORF">BSTOLATCC_MIC48179</name>
</gene>
<feature type="coiled-coil region" evidence="1">
    <location>
        <begin position="125"/>
        <end position="158"/>
    </location>
</feature>